<gene>
    <name evidence="1" type="ORF">SDC9_65777</name>
</gene>
<dbReference type="PROSITE" id="PS51257">
    <property type="entry name" value="PROKAR_LIPOPROTEIN"/>
    <property type="match status" value="1"/>
</dbReference>
<name>A0A644XZA3_9ZZZZ</name>
<dbReference type="EMBL" id="VSSQ01003160">
    <property type="protein sequence ID" value="MPM19354.1"/>
    <property type="molecule type" value="Genomic_DNA"/>
</dbReference>
<protein>
    <recommendedName>
        <fullName evidence="2">Lipoprotein</fullName>
    </recommendedName>
</protein>
<comment type="caution">
    <text evidence="1">The sequence shown here is derived from an EMBL/GenBank/DDBJ whole genome shotgun (WGS) entry which is preliminary data.</text>
</comment>
<reference evidence="1" key="1">
    <citation type="submission" date="2019-08" db="EMBL/GenBank/DDBJ databases">
        <authorList>
            <person name="Kucharzyk K."/>
            <person name="Murdoch R.W."/>
            <person name="Higgins S."/>
            <person name="Loffler F."/>
        </authorList>
    </citation>
    <scope>NUCLEOTIDE SEQUENCE</scope>
</reference>
<dbReference type="AlphaFoldDB" id="A0A644XZA3"/>
<proteinExistence type="predicted"/>
<evidence type="ECO:0008006" key="2">
    <source>
        <dbReference type="Google" id="ProtNLM"/>
    </source>
</evidence>
<evidence type="ECO:0000313" key="1">
    <source>
        <dbReference type="EMBL" id="MPM19354.1"/>
    </source>
</evidence>
<sequence length="183" mass="21349">MKNLIYIITLSLFFSCCKHEDKEKPHSNFVGVTEYDQCTLPFASSRVLNNCLSEYAPPKFLLSYLDSILVDEQNCPCYKRWQTGFVVSFSWVSTFGRIRVVPVNKVYIGDYSSSTGYFLYKNHCFICNGDILPFKLLELRTINAFSVVPIPIHAEIFDEFSEWSFIYENDSISLEFHRNCYME</sequence>
<accession>A0A644XZA3</accession>
<organism evidence="1">
    <name type="scientific">bioreactor metagenome</name>
    <dbReference type="NCBI Taxonomy" id="1076179"/>
    <lineage>
        <taxon>unclassified sequences</taxon>
        <taxon>metagenomes</taxon>
        <taxon>ecological metagenomes</taxon>
    </lineage>
</organism>